<feature type="transmembrane region" description="Helical" evidence="3">
    <location>
        <begin position="6"/>
        <end position="29"/>
    </location>
</feature>
<dbReference type="InterPro" id="IPR012902">
    <property type="entry name" value="N_methyl_site"/>
</dbReference>
<evidence type="ECO:0000313" key="5">
    <source>
        <dbReference type="Proteomes" id="UP000093740"/>
    </source>
</evidence>
<evidence type="ECO:0000256" key="2">
    <source>
        <dbReference type="ARBA" id="ARBA00023237"/>
    </source>
</evidence>
<keyword evidence="5" id="KW-1185">Reference proteome</keyword>
<dbReference type="AlphaFoldDB" id="A0AAI8CLX2"/>
<organism evidence="4 5">
    <name type="scientific">Fervidobacterium islandicum</name>
    <dbReference type="NCBI Taxonomy" id="2423"/>
    <lineage>
        <taxon>Bacteria</taxon>
        <taxon>Thermotogati</taxon>
        <taxon>Thermotogota</taxon>
        <taxon>Thermotogae</taxon>
        <taxon>Thermotogales</taxon>
        <taxon>Fervidobacteriaceae</taxon>
        <taxon>Fervidobacterium</taxon>
    </lineage>
</organism>
<keyword evidence="3" id="KW-0812">Transmembrane</keyword>
<dbReference type="NCBIfam" id="TIGR02532">
    <property type="entry name" value="IV_pilin_GFxxxE"/>
    <property type="match status" value="1"/>
</dbReference>
<reference evidence="4 5" key="1">
    <citation type="journal article" date="2015" name="Stand. Genomic Sci.">
        <title>Genome sequence of a native-feather degrading extremely thermophilic Eubacterium, Fervidobacterium islandicum AW-1.</title>
        <authorList>
            <person name="Lee Y.J."/>
            <person name="Jeong H."/>
            <person name="Park G.S."/>
            <person name="Kwak Y."/>
            <person name="Lee S.J."/>
            <person name="Lee S.J."/>
            <person name="Park M.K."/>
            <person name="Kim J.Y."/>
            <person name="Kang H.K."/>
            <person name="Shin J.H."/>
            <person name="Lee D.W."/>
        </authorList>
    </citation>
    <scope>NUCLEOTIDE SEQUENCE [LARGE SCALE GENOMIC DNA]</scope>
    <source>
        <strain evidence="4 5">AW-1</strain>
    </source>
</reference>
<dbReference type="GO" id="GO:0009279">
    <property type="term" value="C:cell outer membrane"/>
    <property type="evidence" value="ECO:0007669"/>
    <property type="project" value="UniProtKB-SubCell"/>
</dbReference>
<evidence type="ECO:0000313" key="4">
    <source>
        <dbReference type="EMBL" id="AMW32878.1"/>
    </source>
</evidence>
<keyword evidence="2" id="KW-0998">Cell outer membrane</keyword>
<keyword evidence="3" id="KW-1133">Transmembrane helix</keyword>
<dbReference type="RefSeq" id="WP_033191887.1">
    <property type="nucleotide sequence ID" value="NZ_CP014334.2"/>
</dbReference>
<dbReference type="KEGG" id="fia:NA23_06105"/>
<proteinExistence type="predicted"/>
<comment type="subcellular location">
    <subcellularLocation>
        <location evidence="1">Cell outer membrane</location>
    </subcellularLocation>
</comment>
<dbReference type="Pfam" id="PF07963">
    <property type="entry name" value="N_methyl"/>
    <property type="match status" value="1"/>
</dbReference>
<evidence type="ECO:0000256" key="3">
    <source>
        <dbReference type="SAM" id="Phobius"/>
    </source>
</evidence>
<name>A0AAI8CLX2_FERIS</name>
<evidence type="ECO:0000256" key="1">
    <source>
        <dbReference type="ARBA" id="ARBA00004442"/>
    </source>
</evidence>
<sequence length="372" mass="42789">MKRKGYTFVEVLISLVVITIFFGILTLIVDMTLRSYKVSKATLQSLYANTYVNFLFDVMEGELKWAGSGSSLLVNQRYKDDPNKKLQKPKFTLGVASSYTRPGENYKQITDHLWLYDSIDIEKTADGFRIYVTYVITYPVVLKRNNDNPPTYSPLQSGYLGPSGWAIITNALSPSSSEYRPRYAKLRYYLNGQVFNGGYVKPTDKFTLKEINLAVQSVSTDLDLLSEDKFVYPVARFKNAVFNNGYVTRSFRQVIIEYNSTEKKFTMTRFMPALDLTNNYFPITLLENVEQVEASLVYRYRNEEGGIEERRIRFDNMADWNTYKNSPAIQTIKDDIIGLELKIKWKMSWGSLVGNTGEIVKTKFIVFPQASK</sequence>
<dbReference type="EMBL" id="CP014334">
    <property type="protein sequence ID" value="AMW32878.1"/>
    <property type="molecule type" value="Genomic_DNA"/>
</dbReference>
<dbReference type="Proteomes" id="UP000093740">
    <property type="component" value="Chromosome"/>
</dbReference>
<gene>
    <name evidence="4" type="ORF">NA23_06105</name>
</gene>
<keyword evidence="3" id="KW-0472">Membrane</keyword>
<accession>A0AAI8CLX2</accession>
<protein>
    <submittedName>
        <fullName evidence="4">Prepilin-type N-terminal cleavage/methylation domain-containing protein</fullName>
    </submittedName>
</protein>